<dbReference type="RefSeq" id="WP_012571994.1">
    <property type="nucleotide sequence ID" value="NC_011529.1"/>
</dbReference>
<keyword evidence="1" id="KW-0812">Transmembrane</keyword>
<dbReference type="KEGG" id="ton:TON_1034"/>
<keyword evidence="1" id="KW-0472">Membrane</keyword>
<keyword evidence="1" id="KW-1133">Transmembrane helix</keyword>
<feature type="transmembrane region" description="Helical" evidence="1">
    <location>
        <begin position="333"/>
        <end position="352"/>
    </location>
</feature>
<evidence type="ECO:0000256" key="1">
    <source>
        <dbReference type="SAM" id="Phobius"/>
    </source>
</evidence>
<reference evidence="2 3" key="1">
    <citation type="journal article" date="2008" name="J. Bacteriol.">
        <title>The complete genome sequence of Thermococcus onnurineus NA1 reveals a mixed heterotrophic and carboxydotrophic metabolism.</title>
        <authorList>
            <person name="Lee H.S."/>
            <person name="Kang S.G."/>
            <person name="Bae S.S."/>
            <person name="Lim J.K."/>
            <person name="Cho Y."/>
            <person name="Kim Y.J."/>
            <person name="Jeon J.H."/>
            <person name="Cha S.S."/>
            <person name="Kwon K.K."/>
            <person name="Kim H.T."/>
            <person name="Park C.J."/>
            <person name="Lee H.W."/>
            <person name="Kim S.I."/>
            <person name="Chun J."/>
            <person name="Colwell R.R."/>
            <person name="Kim S.J."/>
            <person name="Lee J.H."/>
        </authorList>
    </citation>
    <scope>NUCLEOTIDE SEQUENCE [LARGE SCALE GENOMIC DNA]</scope>
    <source>
        <strain evidence="2 3">NA1</strain>
    </source>
</reference>
<dbReference type="PROSITE" id="PS51257">
    <property type="entry name" value="PROKAR_LIPOPROTEIN"/>
    <property type="match status" value="1"/>
</dbReference>
<dbReference type="eggNOG" id="arCOG07128">
    <property type="taxonomic scope" value="Archaea"/>
</dbReference>
<proteinExistence type="predicted"/>
<organism evidence="2 3">
    <name type="scientific">Thermococcus onnurineus (strain NA1)</name>
    <dbReference type="NCBI Taxonomy" id="523850"/>
    <lineage>
        <taxon>Archaea</taxon>
        <taxon>Methanobacteriati</taxon>
        <taxon>Methanobacteriota</taxon>
        <taxon>Thermococci</taxon>
        <taxon>Thermococcales</taxon>
        <taxon>Thermococcaceae</taxon>
        <taxon>Thermococcus</taxon>
    </lineage>
</organism>
<evidence type="ECO:0000313" key="2">
    <source>
        <dbReference type="EMBL" id="ACJ16522.1"/>
    </source>
</evidence>
<dbReference type="STRING" id="523850.TON_1034"/>
<dbReference type="OrthoDB" id="97597at2157"/>
<name>B6YWQ9_THEON</name>
<evidence type="ECO:0000313" key="3">
    <source>
        <dbReference type="Proteomes" id="UP000002727"/>
    </source>
</evidence>
<accession>B6YWQ9</accession>
<dbReference type="GeneID" id="7018053"/>
<dbReference type="Proteomes" id="UP000002727">
    <property type="component" value="Chromosome"/>
</dbReference>
<gene>
    <name evidence="2" type="ordered locus">TON_1034</name>
</gene>
<protein>
    <submittedName>
        <fullName evidence="2">Uncharacterized protein</fullName>
    </submittedName>
</protein>
<dbReference type="PATRIC" id="fig|523850.10.peg.1042"/>
<dbReference type="AlphaFoldDB" id="B6YWQ9"/>
<dbReference type="EMBL" id="CP000855">
    <property type="protein sequence ID" value="ACJ16522.1"/>
    <property type="molecule type" value="Genomic_DNA"/>
</dbReference>
<sequence length="358" mass="39738">MKKSALILLFLFGACLVTPAAKGTTYSPFWFEPGTYTAYYAVDNFSNAMLVYWFNGTYYLVKSVKVILINFTIISVDSQKGIATVGVEVVLTPNPNDIERNDTSNGINIVFVPQDNAPNLPRNPFWDETVYVANNSIEIGNKDVLQVEVTSLRPITIRGKYLIFLENGSVYDLEGRYYGHTSLWGLRDLNVNDTLLIHNGTPIKIRSNQIINTTILTYYGPIEKPNGILITEPSVTDLLFFESQGASIVSYNPQLDIMLTFMGPIADLQAIGILDVSVADKKAISYAREHMKELVGTKEPKELWMHGVSLFKTNIQKNNQVVESDPPKSGLKIGFFISLSVLVVIILLKGGVLRGKSA</sequence>
<keyword evidence="3" id="KW-1185">Reference proteome</keyword>
<dbReference type="HOGENOM" id="CLU_770789_0_0_2"/>